<dbReference type="InterPro" id="IPR011990">
    <property type="entry name" value="TPR-like_helical_dom_sf"/>
</dbReference>
<feature type="domain" description="O-GlcNAc transferase C-terminal" evidence="6">
    <location>
        <begin position="517"/>
        <end position="705"/>
    </location>
</feature>
<dbReference type="InterPro" id="IPR029489">
    <property type="entry name" value="OGT/SEC/SPY_C"/>
</dbReference>
<evidence type="ECO:0000256" key="4">
    <source>
        <dbReference type="ARBA" id="ARBA00022737"/>
    </source>
</evidence>
<dbReference type="EMBL" id="PXOH01000007">
    <property type="protein sequence ID" value="PSF37786.1"/>
    <property type="molecule type" value="Genomic_DNA"/>
</dbReference>
<keyword evidence="8" id="KW-1185">Reference proteome</keyword>
<protein>
    <submittedName>
        <fullName evidence="7">O-linked N-acetylglucosamine transferase, SPINDLY family protein</fullName>
    </submittedName>
</protein>
<dbReference type="PANTHER" id="PTHR44835">
    <property type="entry name" value="UDP-N-ACETYLGLUCOSAMINE--PEPTIDE N-ACETYLGLUCOSAMINYLTRANSFERASE SPINDLY-RELATED"/>
    <property type="match status" value="1"/>
</dbReference>
<dbReference type="Pfam" id="PF13844">
    <property type="entry name" value="Glyco_transf_41"/>
    <property type="match status" value="2"/>
</dbReference>
<organism evidence="7 8">
    <name type="scientific">Aphanothece hegewaldii CCALA 016</name>
    <dbReference type="NCBI Taxonomy" id="2107694"/>
    <lineage>
        <taxon>Bacteria</taxon>
        <taxon>Bacillati</taxon>
        <taxon>Cyanobacteriota</taxon>
        <taxon>Cyanophyceae</taxon>
        <taxon>Oscillatoriophycideae</taxon>
        <taxon>Chroococcales</taxon>
        <taxon>Aphanothecaceae</taxon>
        <taxon>Aphanothece</taxon>
    </lineage>
</organism>
<comment type="caution">
    <text evidence="7">The sequence shown here is derived from an EMBL/GenBank/DDBJ whole genome shotgun (WGS) entry which is preliminary data.</text>
</comment>
<feature type="domain" description="O-GlcNAc transferase C-terminal" evidence="6">
    <location>
        <begin position="351"/>
        <end position="505"/>
    </location>
</feature>
<dbReference type="PANTHER" id="PTHR44835:SF1">
    <property type="entry name" value="PROTEIN O-GLCNAC TRANSFERASE"/>
    <property type="match status" value="1"/>
</dbReference>
<keyword evidence="4" id="KW-0677">Repeat</keyword>
<dbReference type="Gene3D" id="3.40.50.2000">
    <property type="entry name" value="Glycogen Phosphorylase B"/>
    <property type="match status" value="1"/>
</dbReference>
<dbReference type="Gene3D" id="3.40.50.11380">
    <property type="match status" value="1"/>
</dbReference>
<evidence type="ECO:0000256" key="3">
    <source>
        <dbReference type="ARBA" id="ARBA00022679"/>
    </source>
</evidence>
<proteinExistence type="predicted"/>
<evidence type="ECO:0000256" key="1">
    <source>
        <dbReference type="ARBA" id="ARBA00004922"/>
    </source>
</evidence>
<comment type="pathway">
    <text evidence="1">Protein modification; protein glycosylation.</text>
</comment>
<evidence type="ECO:0000313" key="8">
    <source>
        <dbReference type="Proteomes" id="UP000239001"/>
    </source>
</evidence>
<evidence type="ECO:0000313" key="7">
    <source>
        <dbReference type="EMBL" id="PSF37786.1"/>
    </source>
</evidence>
<dbReference type="GO" id="GO:0016757">
    <property type="term" value="F:glycosyltransferase activity"/>
    <property type="evidence" value="ECO:0007669"/>
    <property type="project" value="UniProtKB-KW"/>
</dbReference>
<keyword evidence="2" id="KW-0328">Glycosyltransferase</keyword>
<reference evidence="7 8" key="1">
    <citation type="submission" date="2018-03" db="EMBL/GenBank/DDBJ databases">
        <title>The ancient ancestry and fast evolution of plastids.</title>
        <authorList>
            <person name="Moore K.R."/>
            <person name="Magnabosco C."/>
            <person name="Momper L."/>
            <person name="Gold D.A."/>
            <person name="Bosak T."/>
            <person name="Fournier G.P."/>
        </authorList>
    </citation>
    <scope>NUCLEOTIDE SEQUENCE [LARGE SCALE GENOMIC DNA]</scope>
    <source>
        <strain evidence="7 8">CCALA 016</strain>
    </source>
</reference>
<dbReference type="AlphaFoldDB" id="A0A2T1LZL7"/>
<dbReference type="InterPro" id="IPR051939">
    <property type="entry name" value="Glycosyltr_41/O-GlcNAc_trsf"/>
</dbReference>
<evidence type="ECO:0000256" key="5">
    <source>
        <dbReference type="ARBA" id="ARBA00022803"/>
    </source>
</evidence>
<name>A0A2T1LZL7_9CHRO</name>
<accession>A0A2T1LZL7</accession>
<gene>
    <name evidence="7" type="ORF">C7H19_09425</name>
</gene>
<sequence length="719" mass="84030">MTWHPQIYPLVIESDYKMVIQFYEEKIENEPDVLSHYWYLGLSYLLQDNYAEAQGTWFLVLSQAESEEINFWTQELVIVLETEAIRQEKLKNYQTSWLIRQNIQELESENINNLLSLILLEIQLEQFSGEQLEELGVIALLEQIPSQNVDSDLLLQVLTKILFFPSFEALSFAQASIIHLHQETFITTLSQIASTRAYDYGQGNYASELIKLCLSLNPENLELLNKLFWFNIIDENYTDALELAYQFYEKVNTPDLKLYANYKILFVLLNKGEWQNIDAIAQRHKILIQDLLNTNSIQLNPLMRETLLGLTMPLLYLQDNPLETRQLQNTVSNLFVQQFNNWINYSLPSFNHKTKTNVLKIGYIAHTLRRHSVGWLSRWLMKYHDKNKFQIHLYLINQIEDELTQNWFYTNAHKSYRMGRNPEIIANQIKADELDILIDLDSLTHNITSQVMCLRIAPIQVTWLGMDASGIPNIDYFIADPYVLPENAQNYYLEKIWRLNQTYLAIDGFEVGTPTLTREDLNIPNDAIIYLTVQSGLKRHPDTIRLQLEILKAVPNSYLLIKGMANQEIIQNLFKNLSKEIGVDSSKLRFLSQDKDEETHRANLQIADIVLDTYPYNGATTTLEVLWMGIPLVTKVGEQFAARNSYTFLKNALIDEGIAWTDEEYIQWGIKLGTDEKIRQEIRSKLQHSRTIAPLWNAQQFTRELEQAYQQMWTNYIHQ</sequence>
<evidence type="ECO:0000256" key="2">
    <source>
        <dbReference type="ARBA" id="ARBA00022676"/>
    </source>
</evidence>
<dbReference type="Proteomes" id="UP000239001">
    <property type="component" value="Unassembled WGS sequence"/>
</dbReference>
<dbReference type="SUPFAM" id="SSF48452">
    <property type="entry name" value="TPR-like"/>
    <property type="match status" value="1"/>
</dbReference>
<evidence type="ECO:0000259" key="6">
    <source>
        <dbReference type="Pfam" id="PF13844"/>
    </source>
</evidence>
<keyword evidence="5" id="KW-0802">TPR repeat</keyword>
<dbReference type="SUPFAM" id="SSF53756">
    <property type="entry name" value="UDP-Glycosyltransferase/glycogen phosphorylase"/>
    <property type="match status" value="1"/>
</dbReference>
<keyword evidence="3 7" id="KW-0808">Transferase</keyword>
<dbReference type="RefSeq" id="WP_106456649.1">
    <property type="nucleotide sequence ID" value="NZ_PXOH01000007.1"/>
</dbReference>
<reference evidence="7 8" key="2">
    <citation type="submission" date="2018-03" db="EMBL/GenBank/DDBJ databases">
        <authorList>
            <person name="Keele B.F."/>
        </authorList>
    </citation>
    <scope>NUCLEOTIDE SEQUENCE [LARGE SCALE GENOMIC DNA]</scope>
    <source>
        <strain evidence="7 8">CCALA 016</strain>
    </source>
</reference>
<dbReference type="OrthoDB" id="146908at2"/>